<dbReference type="InterPro" id="IPR027417">
    <property type="entry name" value="P-loop_NTPase"/>
</dbReference>
<dbReference type="NCBIfam" id="TIGR01613">
    <property type="entry name" value="primase_Cterm"/>
    <property type="match status" value="1"/>
</dbReference>
<dbReference type="InterPro" id="IPR045455">
    <property type="entry name" value="NrS-1_pol-like_helicase"/>
</dbReference>
<organism evidence="5">
    <name type="scientific">viral metagenome</name>
    <dbReference type="NCBI Taxonomy" id="1070528"/>
    <lineage>
        <taxon>unclassified sequences</taxon>
        <taxon>metagenomes</taxon>
        <taxon>organismal metagenomes</taxon>
    </lineage>
</organism>
<dbReference type="InterPro" id="IPR056443">
    <property type="entry name" value="AEP_C962R"/>
</dbReference>
<keyword evidence="2" id="KW-0378">Hydrolase</keyword>
<evidence type="ECO:0000313" key="5">
    <source>
        <dbReference type="EMBL" id="QHT91245.1"/>
    </source>
</evidence>
<feature type="domain" description="SF3 helicase" evidence="4">
    <location>
        <begin position="629"/>
        <end position="790"/>
    </location>
</feature>
<dbReference type="GO" id="GO:0016817">
    <property type="term" value="F:hydrolase activity, acting on acid anhydrides"/>
    <property type="evidence" value="ECO:0007669"/>
    <property type="project" value="InterPro"/>
</dbReference>
<proteinExistence type="predicted"/>
<dbReference type="AlphaFoldDB" id="A0A6C0IFI1"/>
<dbReference type="PANTHER" id="PTHR35372:SF2">
    <property type="entry name" value="SF3 HELICASE DOMAIN-CONTAINING PROTEIN"/>
    <property type="match status" value="1"/>
</dbReference>
<dbReference type="InterPro" id="IPR014819">
    <property type="entry name" value="PriCT_2"/>
</dbReference>
<dbReference type="Pfam" id="PF23162">
    <property type="entry name" value="AEP_C962R"/>
    <property type="match status" value="1"/>
</dbReference>
<dbReference type="EMBL" id="MN740165">
    <property type="protein sequence ID" value="QHT91245.1"/>
    <property type="molecule type" value="Genomic_DNA"/>
</dbReference>
<evidence type="ECO:0000256" key="1">
    <source>
        <dbReference type="ARBA" id="ARBA00022741"/>
    </source>
</evidence>
<sequence length="932" mass="109853">MSSPQYELYEKHELSKFMKERRTFTKDTSIVSFTGMSGGKWIIEEKDSKLFYDLLHDYLFVKNGRALNIVEQPRLNESKPLMIDLDFQYSSEKNMMRTFEESHIFKFCKHIGNTITKFFETPNNELRFFITMRQGPYKENNKPYHKDGIHILCPDITVVNDKQKIIRNYIIKNNYLNDAFEGSGYINADTKVYDESMTRKQGWFPYGESKANVVPYLLNYVFTFNVDENTWKNDDITDYSSRDLLELLSIRYNIAPDTNTIKEESKDEYFLALNEKVIKEQNVQPTNIIEENTGETTIEQSVIKEIMMNTPQQDEKDFIRRLVLECLSKKRADSYEDWMRLGWALHNIENSDEMFNLWIEFSKYSPKFKENDIRQLHRNFQRMRDFGDGPRLTERSLQKWAKEDNPEVYKIVIDSFIFEYIRQQVDGTHYHITQLMKKLYKNNYVASVNNKNTDWYWYDDVKNMWRHLNQGVQLKNKISTEVAGYIMRVQEEYSRQGFLSFKNDEKASIAEKIKKFLKIQMNLYTNGFVESTMKMAEGVFRDEDFTNKLNSNGNLFSCNNGVLELRVISETDPTPHVIFRPGIPEDYLSFLAGYNFNEMPAIDYIPYDSTNPIYEEIYDFFNKIFPDRALRDYVLRVLSSCLEGTNREQCYYTWIGVGSNGKSKLVELMRYTFGDYQTSLQSTVLTRKRPESGAANPDIIAIKNRRFIYLQEPDYSEPLNTSRMKQLSGEDMIEARKLYGDQEKFKVMGKLFMMCNKLPAVKTMDRGTWRRIRVMPFVSKFVDATNAEYIAKKPNVFLIDRDMDSKLMKWREAFLSLLVHIYTTQYLVNGLEPIPESVTAASNSYKESNDSFARFYAERIKKDINSKATFKEINAAYKNWSEMSSGSASRISSQDLENRLNEEFGEPSDKKHYMGIRVFKNEEDLENFEQTS</sequence>
<dbReference type="Gene3D" id="3.40.50.300">
    <property type="entry name" value="P-loop containing nucleotide triphosphate hydrolases"/>
    <property type="match status" value="1"/>
</dbReference>
<name>A0A6C0IFI1_9ZZZZ</name>
<keyword evidence="3" id="KW-0067">ATP-binding</keyword>
<dbReference type="Pfam" id="PF08706">
    <property type="entry name" value="D5_N"/>
    <property type="match status" value="1"/>
</dbReference>
<dbReference type="GO" id="GO:0005524">
    <property type="term" value="F:ATP binding"/>
    <property type="evidence" value="ECO:0007669"/>
    <property type="project" value="UniProtKB-KW"/>
</dbReference>
<dbReference type="PROSITE" id="PS51206">
    <property type="entry name" value="SF3_HELICASE_1"/>
    <property type="match status" value="1"/>
</dbReference>
<keyword evidence="1" id="KW-0547">Nucleotide-binding</keyword>
<dbReference type="InterPro" id="IPR051620">
    <property type="entry name" value="ORF904-like_C"/>
</dbReference>
<evidence type="ECO:0000256" key="3">
    <source>
        <dbReference type="ARBA" id="ARBA00022840"/>
    </source>
</evidence>
<evidence type="ECO:0000259" key="4">
    <source>
        <dbReference type="PROSITE" id="PS51206"/>
    </source>
</evidence>
<reference evidence="5" key="1">
    <citation type="journal article" date="2020" name="Nature">
        <title>Giant virus diversity and host interactions through global metagenomics.</title>
        <authorList>
            <person name="Schulz F."/>
            <person name="Roux S."/>
            <person name="Paez-Espino D."/>
            <person name="Jungbluth S."/>
            <person name="Walsh D.A."/>
            <person name="Denef V.J."/>
            <person name="McMahon K.D."/>
            <person name="Konstantinidis K.T."/>
            <person name="Eloe-Fadrosh E.A."/>
            <person name="Kyrpides N.C."/>
            <person name="Woyke T."/>
        </authorList>
    </citation>
    <scope>NUCLEOTIDE SEQUENCE</scope>
    <source>
        <strain evidence="5">GVMAG-M-3300023184-77</strain>
    </source>
</reference>
<protein>
    <recommendedName>
        <fullName evidence="4">SF3 helicase domain-containing protein</fullName>
    </recommendedName>
</protein>
<dbReference type="InterPro" id="IPR006500">
    <property type="entry name" value="Helicase_put_C_phage/plasmid"/>
</dbReference>
<accession>A0A6C0IFI1</accession>
<dbReference type="InterPro" id="IPR014818">
    <property type="entry name" value="Phage/plasmid_primase_P4_C"/>
</dbReference>
<evidence type="ECO:0000256" key="2">
    <source>
        <dbReference type="ARBA" id="ARBA00022801"/>
    </source>
</evidence>
<dbReference type="Pfam" id="PF08707">
    <property type="entry name" value="PriCT_2"/>
    <property type="match status" value="1"/>
</dbReference>
<dbReference type="Pfam" id="PF19263">
    <property type="entry name" value="DUF5906"/>
    <property type="match status" value="1"/>
</dbReference>
<dbReference type="InterPro" id="IPR014015">
    <property type="entry name" value="Helicase_SF3_DNA-vir"/>
</dbReference>
<dbReference type="PANTHER" id="PTHR35372">
    <property type="entry name" value="ATP BINDING PROTEIN-RELATED"/>
    <property type="match status" value="1"/>
</dbReference>